<dbReference type="GO" id="GO:0004523">
    <property type="term" value="F:RNA-DNA hybrid ribonuclease activity"/>
    <property type="evidence" value="ECO:0007669"/>
    <property type="project" value="InterPro"/>
</dbReference>
<dbReference type="PANTHER" id="PTHR48475:SF1">
    <property type="entry name" value="RNASE H TYPE-1 DOMAIN-CONTAINING PROTEIN"/>
    <property type="match status" value="1"/>
</dbReference>
<evidence type="ECO:0000313" key="2">
    <source>
        <dbReference type="EMBL" id="PKI75855.1"/>
    </source>
</evidence>
<proteinExistence type="predicted"/>
<dbReference type="Proteomes" id="UP000233551">
    <property type="component" value="Unassembled WGS sequence"/>
</dbReference>
<dbReference type="InterPro" id="IPR002156">
    <property type="entry name" value="RNaseH_domain"/>
</dbReference>
<dbReference type="PANTHER" id="PTHR48475">
    <property type="entry name" value="RIBONUCLEASE H"/>
    <property type="match status" value="1"/>
</dbReference>
<reference evidence="2 3" key="1">
    <citation type="submission" date="2017-11" db="EMBL/GenBank/DDBJ databases">
        <title>De-novo sequencing of pomegranate (Punica granatum L.) genome.</title>
        <authorList>
            <person name="Akparov Z."/>
            <person name="Amiraslanov A."/>
            <person name="Hajiyeva S."/>
            <person name="Abbasov M."/>
            <person name="Kaur K."/>
            <person name="Hamwieh A."/>
            <person name="Solovyev V."/>
            <person name="Salamov A."/>
            <person name="Braich B."/>
            <person name="Kosarev P."/>
            <person name="Mahmoud A."/>
            <person name="Hajiyev E."/>
            <person name="Babayeva S."/>
            <person name="Izzatullayeva V."/>
            <person name="Mammadov A."/>
            <person name="Mammadov A."/>
            <person name="Sharifova S."/>
            <person name="Ojaghi J."/>
            <person name="Eynullazada K."/>
            <person name="Bayramov B."/>
            <person name="Abdulazimova A."/>
            <person name="Shahmuradov I."/>
        </authorList>
    </citation>
    <scope>NUCLEOTIDE SEQUENCE [LARGE SCALE GENOMIC DNA]</scope>
    <source>
        <strain evidence="3">cv. AG2017</strain>
        <tissue evidence="2">Leaf</tissue>
    </source>
</reference>
<dbReference type="EMBL" id="PGOL01000148">
    <property type="protein sequence ID" value="PKI75855.1"/>
    <property type="molecule type" value="Genomic_DNA"/>
</dbReference>
<evidence type="ECO:0000259" key="1">
    <source>
        <dbReference type="Pfam" id="PF13456"/>
    </source>
</evidence>
<dbReference type="InterPro" id="IPR012337">
    <property type="entry name" value="RNaseH-like_sf"/>
</dbReference>
<dbReference type="Gene3D" id="1.10.340.70">
    <property type="match status" value="1"/>
</dbReference>
<organism evidence="2 3">
    <name type="scientific">Punica granatum</name>
    <name type="common">Pomegranate</name>
    <dbReference type="NCBI Taxonomy" id="22663"/>
    <lineage>
        <taxon>Eukaryota</taxon>
        <taxon>Viridiplantae</taxon>
        <taxon>Streptophyta</taxon>
        <taxon>Embryophyta</taxon>
        <taxon>Tracheophyta</taxon>
        <taxon>Spermatophyta</taxon>
        <taxon>Magnoliopsida</taxon>
        <taxon>eudicotyledons</taxon>
        <taxon>Gunneridae</taxon>
        <taxon>Pentapetalae</taxon>
        <taxon>rosids</taxon>
        <taxon>malvids</taxon>
        <taxon>Myrtales</taxon>
        <taxon>Lythraceae</taxon>
        <taxon>Punica</taxon>
    </lineage>
</organism>
<feature type="domain" description="RNase H type-1" evidence="1">
    <location>
        <begin position="66"/>
        <end position="140"/>
    </location>
</feature>
<dbReference type="SUPFAM" id="SSF53098">
    <property type="entry name" value="Ribonuclease H-like"/>
    <property type="match status" value="1"/>
</dbReference>
<dbReference type="AlphaFoldDB" id="A0A2I0L575"/>
<evidence type="ECO:0000313" key="3">
    <source>
        <dbReference type="Proteomes" id="UP000233551"/>
    </source>
</evidence>
<protein>
    <recommendedName>
        <fullName evidence="1">RNase H type-1 domain-containing protein</fullName>
    </recommendedName>
</protein>
<keyword evidence="3" id="KW-1185">Reference proteome</keyword>
<sequence length="334" mass="38029">MHCQLTKYDIEHVSRTSVKGQAIADHLAEFPIDDDTPINSDFPNEGILQVNDEEESPRLKMYFDGTVNSTGSAKIDFPCTNNVAEYEACILDLQAAIDLKVKELEVLGDSLFTIFQMLKQWKTKDPKLNQFADALATLLSMVSITKENLIESLEYEIAKGFAHYDMIEVVDGKPWYADIKHLLQTGQFSAFTDCHDRRTLRRIIAHFFLSGETLYRRLFEATLLRCVDGNEAQRLMEEVHEGNRKPHLNGLMLAKKIKRLGYFWSTMDITYVKHVRHCHLCQVYANQIRVPPTSCIQWQIHGLFQCGVYGPECGLSLGPASHSLRDCPPSRGDT</sequence>
<name>A0A2I0L575_PUNGR</name>
<dbReference type="InterPro" id="IPR036397">
    <property type="entry name" value="RNaseH_sf"/>
</dbReference>
<dbReference type="Pfam" id="PF13456">
    <property type="entry name" value="RVT_3"/>
    <property type="match status" value="1"/>
</dbReference>
<accession>A0A2I0L575</accession>
<dbReference type="Gene3D" id="3.30.420.10">
    <property type="entry name" value="Ribonuclease H-like superfamily/Ribonuclease H"/>
    <property type="match status" value="1"/>
</dbReference>
<gene>
    <name evidence="2" type="ORF">CRG98_003770</name>
</gene>
<comment type="caution">
    <text evidence="2">The sequence shown here is derived from an EMBL/GenBank/DDBJ whole genome shotgun (WGS) entry which is preliminary data.</text>
</comment>
<dbReference type="GO" id="GO:0003676">
    <property type="term" value="F:nucleic acid binding"/>
    <property type="evidence" value="ECO:0007669"/>
    <property type="project" value="InterPro"/>
</dbReference>